<dbReference type="GO" id="GO:0006364">
    <property type="term" value="P:rRNA processing"/>
    <property type="evidence" value="ECO:0007669"/>
    <property type="project" value="TreeGrafter"/>
</dbReference>
<dbReference type="SUPFAM" id="SSF50249">
    <property type="entry name" value="Nucleic acid-binding proteins"/>
    <property type="match status" value="1"/>
</dbReference>
<dbReference type="AlphaFoldDB" id="A0A1I4QLB4"/>
<dbReference type="FunFam" id="2.40.50.140:FF:000028">
    <property type="entry name" value="Ribonuclease G"/>
    <property type="match status" value="1"/>
</dbReference>
<evidence type="ECO:0000256" key="5">
    <source>
        <dbReference type="ARBA" id="ARBA00022884"/>
    </source>
</evidence>
<keyword evidence="3" id="KW-0378">Hydrolase</keyword>
<evidence type="ECO:0000256" key="1">
    <source>
        <dbReference type="ARBA" id="ARBA00001946"/>
    </source>
</evidence>
<dbReference type="InterPro" id="IPR019307">
    <property type="entry name" value="RNA-bd_AU-1/RNase_E/G"/>
</dbReference>
<dbReference type="Gene3D" id="2.40.50.140">
    <property type="entry name" value="Nucleic acid-binding proteins"/>
    <property type="match status" value="1"/>
</dbReference>
<feature type="domain" description="S1 motif" evidence="6">
    <location>
        <begin position="39"/>
        <end position="121"/>
    </location>
</feature>
<evidence type="ECO:0000256" key="3">
    <source>
        <dbReference type="ARBA" id="ARBA00022801"/>
    </source>
</evidence>
<evidence type="ECO:0000256" key="4">
    <source>
        <dbReference type="ARBA" id="ARBA00022842"/>
    </source>
</evidence>
<gene>
    <name evidence="7" type="ORF">SAMN04487963_2452</name>
</gene>
<dbReference type="Pfam" id="PF10150">
    <property type="entry name" value="RNase_E_G"/>
    <property type="match status" value="1"/>
</dbReference>
<name>A0A1I4QLB4_9GAMM</name>
<dbReference type="EMBL" id="FOUE01000003">
    <property type="protein sequence ID" value="SFM40868.1"/>
    <property type="molecule type" value="Genomic_DNA"/>
</dbReference>
<evidence type="ECO:0000256" key="2">
    <source>
        <dbReference type="ARBA" id="ARBA00022723"/>
    </source>
</evidence>
<evidence type="ECO:0000259" key="6">
    <source>
        <dbReference type="PROSITE" id="PS50126"/>
    </source>
</evidence>
<protein>
    <submittedName>
        <fullName evidence="7">RNAse G</fullName>
    </submittedName>
</protein>
<evidence type="ECO:0000313" key="8">
    <source>
        <dbReference type="Proteomes" id="UP000198519"/>
    </source>
</evidence>
<dbReference type="OrthoDB" id="9804278at2"/>
<dbReference type="InterPro" id="IPR003029">
    <property type="entry name" value="S1_domain"/>
</dbReference>
<dbReference type="PANTHER" id="PTHR30001:SF0">
    <property type="entry name" value="RIBONUCLEASE G"/>
    <property type="match status" value="1"/>
</dbReference>
<dbReference type="InterPro" id="IPR004659">
    <property type="entry name" value="RNase_E/G"/>
</dbReference>
<dbReference type="GO" id="GO:0046872">
    <property type="term" value="F:metal ion binding"/>
    <property type="evidence" value="ECO:0007669"/>
    <property type="project" value="UniProtKB-KW"/>
</dbReference>
<keyword evidence="5" id="KW-0694">RNA-binding</keyword>
<dbReference type="RefSeq" id="WP_092022915.1">
    <property type="nucleotide sequence ID" value="NZ_FOUE01000003.1"/>
</dbReference>
<dbReference type="Gene3D" id="3.40.1260.20">
    <property type="entry name" value="Ribonuclease E, catalytic domain"/>
    <property type="match status" value="1"/>
</dbReference>
<keyword evidence="2" id="KW-0479">Metal-binding</keyword>
<dbReference type="SMART" id="SM00316">
    <property type="entry name" value="S1"/>
    <property type="match status" value="1"/>
</dbReference>
<proteinExistence type="predicted"/>
<evidence type="ECO:0000313" key="7">
    <source>
        <dbReference type="EMBL" id="SFM40868.1"/>
    </source>
</evidence>
<dbReference type="GO" id="GO:0005737">
    <property type="term" value="C:cytoplasm"/>
    <property type="evidence" value="ECO:0007669"/>
    <property type="project" value="TreeGrafter"/>
</dbReference>
<keyword evidence="8" id="KW-1185">Reference proteome</keyword>
<dbReference type="PROSITE" id="PS50126">
    <property type="entry name" value="S1"/>
    <property type="match status" value="1"/>
</dbReference>
<dbReference type="PANTHER" id="PTHR30001">
    <property type="entry name" value="RIBONUCLEASE"/>
    <property type="match status" value="1"/>
</dbReference>
<comment type="cofactor">
    <cofactor evidence="1">
        <name>Mg(2+)</name>
        <dbReference type="ChEBI" id="CHEBI:18420"/>
    </cofactor>
</comment>
<dbReference type="GO" id="GO:0016787">
    <property type="term" value="F:hydrolase activity"/>
    <property type="evidence" value="ECO:0007669"/>
    <property type="project" value="UniProtKB-KW"/>
</dbReference>
<sequence length="492" mass="55458">MSEEILINVTPVETRVALVENGMLQEVYIERTSRKGIVGNIYRGKVVRVLPGMEAAFVDIGLERAAFIHASDVVSGQNGEDAADTPKSVPDIRSLLREGQSLVVQVTKDPIGTKGARLTTQLSIPSRYLVFMPGVSHIGISQRIEDDGERARLRAIVEEGAAELPELPGGYIIRTAAESAAAEDLLADMTYLHRLSQSIHERISRVAAPAVVYQDLPLFIRTIRDLIRPQTEKVRIDSRESHQRVVEFVDEFVSEFANKVEYYPGERPIFDLYSVEDEIQKALSRKVQLKSGGYVIIDQTEAMTTIDINTGAFVGHRNLEETIFKTNLEAARAISRQLRLRNLGGIIIIDFIDMEDPEHQRQVHRMLEKMLERDHAKTKITGVSELGLVEMTRKRTTESLGQVLCEPCPVCDGRGFLKTSETVCYEIFREILRVNRAYEAESYLVMAAQSVVDRLLDEESDNVADLETFITKSIRFQVEPFYSQEQYDVVLL</sequence>
<dbReference type="GO" id="GO:0003723">
    <property type="term" value="F:RNA binding"/>
    <property type="evidence" value="ECO:0007669"/>
    <property type="project" value="UniProtKB-KW"/>
</dbReference>
<reference evidence="8" key="1">
    <citation type="submission" date="2016-10" db="EMBL/GenBank/DDBJ databases">
        <authorList>
            <person name="Varghese N."/>
            <person name="Submissions S."/>
        </authorList>
    </citation>
    <scope>NUCLEOTIDE SEQUENCE [LARGE SCALE GENOMIC DNA]</scope>
    <source>
        <strain evidence="8">CGMCC 1.7061</strain>
    </source>
</reference>
<dbReference type="NCBIfam" id="TIGR00757">
    <property type="entry name" value="RNaseEG"/>
    <property type="match status" value="1"/>
</dbReference>
<dbReference type="STRING" id="488535.SAMN04487963_2452"/>
<keyword evidence="4" id="KW-0460">Magnesium</keyword>
<dbReference type="InterPro" id="IPR012340">
    <property type="entry name" value="NA-bd_OB-fold"/>
</dbReference>
<accession>A0A1I4QLB4</accession>
<dbReference type="NCBIfam" id="NF008689">
    <property type="entry name" value="PRK11712.1"/>
    <property type="match status" value="1"/>
</dbReference>
<dbReference type="CDD" id="cd04453">
    <property type="entry name" value="S1_RNase_E"/>
    <property type="match status" value="1"/>
</dbReference>
<dbReference type="Proteomes" id="UP000198519">
    <property type="component" value="Unassembled WGS sequence"/>
</dbReference>
<dbReference type="GO" id="GO:0004540">
    <property type="term" value="F:RNA nuclease activity"/>
    <property type="evidence" value="ECO:0007669"/>
    <property type="project" value="InterPro"/>
</dbReference>
<organism evidence="7 8">
    <name type="scientific">Marinobacter zhejiangensis</name>
    <dbReference type="NCBI Taxonomy" id="488535"/>
    <lineage>
        <taxon>Bacteria</taxon>
        <taxon>Pseudomonadati</taxon>
        <taxon>Pseudomonadota</taxon>
        <taxon>Gammaproteobacteria</taxon>
        <taxon>Pseudomonadales</taxon>
        <taxon>Marinobacteraceae</taxon>
        <taxon>Marinobacter</taxon>
    </lineage>
</organism>